<evidence type="ECO:0000256" key="8">
    <source>
        <dbReference type="ARBA" id="ARBA00023186"/>
    </source>
</evidence>
<evidence type="ECO:0000256" key="7">
    <source>
        <dbReference type="ARBA" id="ARBA00023110"/>
    </source>
</evidence>
<evidence type="ECO:0000256" key="10">
    <source>
        <dbReference type="ARBA" id="ARBA00023306"/>
    </source>
</evidence>
<dbReference type="GO" id="GO:0043335">
    <property type="term" value="P:protein unfolding"/>
    <property type="evidence" value="ECO:0007669"/>
    <property type="project" value="TreeGrafter"/>
</dbReference>
<name>A0A6J4P661_9ACTN</name>
<comment type="catalytic activity">
    <reaction evidence="1">
        <text>[protein]-peptidylproline (omega=180) = [protein]-peptidylproline (omega=0)</text>
        <dbReference type="Rhea" id="RHEA:16237"/>
        <dbReference type="Rhea" id="RHEA-COMP:10747"/>
        <dbReference type="Rhea" id="RHEA-COMP:10748"/>
        <dbReference type="ChEBI" id="CHEBI:83833"/>
        <dbReference type="ChEBI" id="CHEBI:83834"/>
        <dbReference type="EC" id="5.2.1.8"/>
    </reaction>
</comment>
<evidence type="ECO:0000256" key="6">
    <source>
        <dbReference type="ARBA" id="ARBA00022618"/>
    </source>
</evidence>
<feature type="compositionally biased region" description="Acidic residues" evidence="12">
    <location>
        <begin position="417"/>
        <end position="426"/>
    </location>
</feature>
<evidence type="ECO:0000259" key="14">
    <source>
        <dbReference type="Pfam" id="PF05698"/>
    </source>
</evidence>
<dbReference type="GO" id="GO:0043022">
    <property type="term" value="F:ribosome binding"/>
    <property type="evidence" value="ECO:0007669"/>
    <property type="project" value="TreeGrafter"/>
</dbReference>
<evidence type="ECO:0000256" key="1">
    <source>
        <dbReference type="ARBA" id="ARBA00000971"/>
    </source>
</evidence>
<feature type="region of interest" description="Disordered" evidence="12">
    <location>
        <begin position="412"/>
        <end position="527"/>
    </location>
</feature>
<accession>A0A6J4P661</accession>
<dbReference type="InterPro" id="IPR036611">
    <property type="entry name" value="Trigger_fac_ribosome-bd_sf"/>
</dbReference>
<keyword evidence="8" id="KW-0143">Chaperone</keyword>
<dbReference type="GO" id="GO:0051301">
    <property type="term" value="P:cell division"/>
    <property type="evidence" value="ECO:0007669"/>
    <property type="project" value="UniProtKB-KW"/>
</dbReference>
<dbReference type="Pfam" id="PF05698">
    <property type="entry name" value="Trigger_C"/>
    <property type="match status" value="1"/>
</dbReference>
<feature type="domain" description="Trigger factor ribosome-binding bacterial" evidence="13">
    <location>
        <begin position="1"/>
        <end position="147"/>
    </location>
</feature>
<dbReference type="PANTHER" id="PTHR30560:SF3">
    <property type="entry name" value="TRIGGER FACTOR-LIKE PROTEIN TIG, CHLOROPLASTIC"/>
    <property type="match status" value="1"/>
</dbReference>
<dbReference type="NCBIfam" id="TIGR00115">
    <property type="entry name" value="tig"/>
    <property type="match status" value="1"/>
</dbReference>
<dbReference type="GO" id="GO:0044183">
    <property type="term" value="F:protein folding chaperone"/>
    <property type="evidence" value="ECO:0007669"/>
    <property type="project" value="TreeGrafter"/>
</dbReference>
<dbReference type="InterPro" id="IPR027304">
    <property type="entry name" value="Trigger_fact/SurA_dom_sf"/>
</dbReference>
<dbReference type="InterPro" id="IPR037041">
    <property type="entry name" value="Trigger_fac_C_sf"/>
</dbReference>
<dbReference type="GO" id="GO:0005737">
    <property type="term" value="C:cytoplasm"/>
    <property type="evidence" value="ECO:0007669"/>
    <property type="project" value="UniProtKB-SubCell"/>
</dbReference>
<gene>
    <name evidence="15" type="ORF">AVDCRST_MAG35-922</name>
</gene>
<feature type="domain" description="Trigger factor C-terminal" evidence="14">
    <location>
        <begin position="258"/>
        <end position="402"/>
    </location>
</feature>
<evidence type="ECO:0000256" key="11">
    <source>
        <dbReference type="ARBA" id="ARBA00029986"/>
    </source>
</evidence>
<evidence type="ECO:0000256" key="3">
    <source>
        <dbReference type="ARBA" id="ARBA00005464"/>
    </source>
</evidence>
<dbReference type="InterPro" id="IPR046357">
    <property type="entry name" value="PPIase_dom_sf"/>
</dbReference>
<dbReference type="SUPFAM" id="SSF102735">
    <property type="entry name" value="Trigger factor ribosome-binding domain"/>
    <property type="match status" value="1"/>
</dbReference>
<feature type="compositionally biased region" description="Low complexity" evidence="12">
    <location>
        <begin position="451"/>
        <end position="493"/>
    </location>
</feature>
<dbReference type="PANTHER" id="PTHR30560">
    <property type="entry name" value="TRIGGER FACTOR CHAPERONE AND PEPTIDYL-PROLYL CIS/TRANS ISOMERASE"/>
    <property type="match status" value="1"/>
</dbReference>
<evidence type="ECO:0000256" key="4">
    <source>
        <dbReference type="ARBA" id="ARBA00013194"/>
    </source>
</evidence>
<reference evidence="15" key="1">
    <citation type="submission" date="2020-02" db="EMBL/GenBank/DDBJ databases">
        <authorList>
            <person name="Meier V. D."/>
        </authorList>
    </citation>
    <scope>NUCLEOTIDE SEQUENCE</scope>
    <source>
        <strain evidence="15">AVDCRST_MAG35</strain>
    </source>
</reference>
<organism evidence="15">
    <name type="scientific">uncultured Quadrisphaera sp</name>
    <dbReference type="NCBI Taxonomy" id="904978"/>
    <lineage>
        <taxon>Bacteria</taxon>
        <taxon>Bacillati</taxon>
        <taxon>Actinomycetota</taxon>
        <taxon>Actinomycetes</taxon>
        <taxon>Kineosporiales</taxon>
        <taxon>Kineosporiaceae</taxon>
        <taxon>Quadrisphaera</taxon>
        <taxon>environmental samples</taxon>
    </lineage>
</organism>
<dbReference type="EMBL" id="CADCUY010000185">
    <property type="protein sequence ID" value="CAA9401260.1"/>
    <property type="molecule type" value="Genomic_DNA"/>
</dbReference>
<dbReference type="AlphaFoldDB" id="A0A6J4P661"/>
<sequence>MKSAVETLNPTRVKLTVEVPLDELKPSLDAAYRTIGGQIQVPGFRKGKVPPRIIDQRVGRGAVLQEAINEALPGFYRQAVTETDVRPLGQPQVEVTAVPEDAGSQLEFTAEVDVRPTIELPDFSTLAVTVDDVEVTDEDVQTRLEALRQRFGTLAAVERPAEAGDVLSLDLTARIGDEEIETVTGHTYEIGSGQLLEGVDEAVTGAAKGETRTFTTLLAGGDHAGEEADVTVTVASVKVRELPDADDEFAQLASEFDTLDELLADLRSRAEQEAEFKQGVQARDKVLEALLESVEVPVPESLVEAEVHQHLENESRLEDDEHRAEVDVEARKALRAQLLLDTIVDRDQVRVDQGELVEYIVAQAPRYGMDAQSFAKAMEQSGQLPQVLAEVARRKALSTVLEQAVVTDASGRPVVLTDDEDEDAEATDGAVVEGASVPEEPGVVGEQLDDAPAPAAAEPKAASEPEPTASAEPALADPQAAPKAADPSAASPATETTDVAEQAGGGDPVVPQEASEAAPAPAPKRTR</sequence>
<dbReference type="SUPFAM" id="SSF54534">
    <property type="entry name" value="FKBP-like"/>
    <property type="match status" value="1"/>
</dbReference>
<feature type="non-terminal residue" evidence="15">
    <location>
        <position position="527"/>
    </location>
</feature>
<dbReference type="GO" id="GO:0003755">
    <property type="term" value="F:peptidyl-prolyl cis-trans isomerase activity"/>
    <property type="evidence" value="ECO:0007669"/>
    <property type="project" value="UniProtKB-KW"/>
</dbReference>
<dbReference type="GO" id="GO:0051083">
    <property type="term" value="P:'de novo' cotranslational protein folding"/>
    <property type="evidence" value="ECO:0007669"/>
    <property type="project" value="TreeGrafter"/>
</dbReference>
<keyword evidence="9 15" id="KW-0413">Isomerase</keyword>
<keyword evidence="7" id="KW-0697">Rotamase</keyword>
<dbReference type="Pfam" id="PF05697">
    <property type="entry name" value="Trigger_N"/>
    <property type="match status" value="1"/>
</dbReference>
<dbReference type="InterPro" id="IPR005215">
    <property type="entry name" value="Trig_fac"/>
</dbReference>
<dbReference type="InterPro" id="IPR008880">
    <property type="entry name" value="Trigger_fac_C"/>
</dbReference>
<proteinExistence type="inferred from homology"/>
<keyword evidence="6 15" id="KW-0132">Cell division</keyword>
<evidence type="ECO:0000256" key="12">
    <source>
        <dbReference type="SAM" id="MobiDB-lite"/>
    </source>
</evidence>
<feature type="compositionally biased region" description="Low complexity" evidence="12">
    <location>
        <begin position="508"/>
        <end position="519"/>
    </location>
</feature>
<evidence type="ECO:0000313" key="15">
    <source>
        <dbReference type="EMBL" id="CAA9401260.1"/>
    </source>
</evidence>
<dbReference type="HAMAP" id="MF_00303">
    <property type="entry name" value="Trigger_factor_Tig"/>
    <property type="match status" value="1"/>
</dbReference>
<evidence type="ECO:0000256" key="2">
    <source>
        <dbReference type="ARBA" id="ARBA00004496"/>
    </source>
</evidence>
<evidence type="ECO:0000259" key="13">
    <source>
        <dbReference type="Pfam" id="PF05697"/>
    </source>
</evidence>
<dbReference type="SUPFAM" id="SSF109998">
    <property type="entry name" value="Triger factor/SurA peptide-binding domain-like"/>
    <property type="match status" value="1"/>
</dbReference>
<protein>
    <recommendedName>
        <fullName evidence="5">Trigger factor</fullName>
        <ecNumber evidence="4">5.2.1.8</ecNumber>
    </recommendedName>
    <alternativeName>
        <fullName evidence="11">PPIase</fullName>
    </alternativeName>
</protein>
<dbReference type="Gene3D" id="1.10.3120.10">
    <property type="entry name" value="Trigger factor, C-terminal domain"/>
    <property type="match status" value="1"/>
</dbReference>
<dbReference type="InterPro" id="IPR008881">
    <property type="entry name" value="Trigger_fac_ribosome-bd_bac"/>
</dbReference>
<dbReference type="Gene3D" id="3.10.50.40">
    <property type="match status" value="1"/>
</dbReference>
<dbReference type="GO" id="GO:0015031">
    <property type="term" value="P:protein transport"/>
    <property type="evidence" value="ECO:0007669"/>
    <property type="project" value="InterPro"/>
</dbReference>
<dbReference type="EC" id="5.2.1.8" evidence="4"/>
<evidence type="ECO:0000256" key="9">
    <source>
        <dbReference type="ARBA" id="ARBA00023235"/>
    </source>
</evidence>
<comment type="similarity">
    <text evidence="3">Belongs to the FKBP-type PPIase family. Tig subfamily.</text>
</comment>
<evidence type="ECO:0000256" key="5">
    <source>
        <dbReference type="ARBA" id="ARBA00016902"/>
    </source>
</evidence>
<comment type="subcellular location">
    <subcellularLocation>
        <location evidence="2">Cytoplasm</location>
    </subcellularLocation>
</comment>
<keyword evidence="10" id="KW-0131">Cell cycle</keyword>
<dbReference type="Gene3D" id="3.30.70.1050">
    <property type="entry name" value="Trigger factor ribosome-binding domain"/>
    <property type="match status" value="1"/>
</dbReference>